<proteinExistence type="predicted"/>
<feature type="domain" description="Dynamin N-terminal" evidence="6">
    <location>
        <begin position="41"/>
        <end position="191"/>
    </location>
</feature>
<dbReference type="EMBL" id="DRBS01000015">
    <property type="protein sequence ID" value="HDD43303.1"/>
    <property type="molecule type" value="Genomic_DNA"/>
</dbReference>
<dbReference type="InterPro" id="IPR027417">
    <property type="entry name" value="P-loop_NTPase"/>
</dbReference>
<dbReference type="GO" id="GO:0005525">
    <property type="term" value="F:GTP binding"/>
    <property type="evidence" value="ECO:0007669"/>
    <property type="project" value="UniProtKB-KW"/>
</dbReference>
<dbReference type="Pfam" id="PF00350">
    <property type="entry name" value="Dynamin_N"/>
    <property type="match status" value="1"/>
</dbReference>
<protein>
    <submittedName>
        <fullName evidence="7">GTP-binding protein</fullName>
    </submittedName>
</protein>
<dbReference type="PANTHER" id="PTHR10465:SF0">
    <property type="entry name" value="SARCALUMENIN"/>
    <property type="match status" value="1"/>
</dbReference>
<dbReference type="AlphaFoldDB" id="A0A7C0U1F0"/>
<feature type="non-terminal residue" evidence="7">
    <location>
        <position position="221"/>
    </location>
</feature>
<gene>
    <name evidence="7" type="ORF">ENG63_00375</name>
</gene>
<dbReference type="Gene3D" id="3.40.50.300">
    <property type="entry name" value="P-loop containing nucleotide triphosphate hydrolases"/>
    <property type="match status" value="1"/>
</dbReference>
<dbReference type="SUPFAM" id="SSF52540">
    <property type="entry name" value="P-loop containing nucleoside triphosphate hydrolases"/>
    <property type="match status" value="1"/>
</dbReference>
<accession>A0A7C0U1F0</accession>
<dbReference type="GO" id="GO:0016020">
    <property type="term" value="C:membrane"/>
    <property type="evidence" value="ECO:0007669"/>
    <property type="project" value="UniProtKB-SubCell"/>
</dbReference>
<keyword evidence="2" id="KW-0547">Nucleotide-binding</keyword>
<dbReference type="Proteomes" id="UP000886289">
    <property type="component" value="Unassembled WGS sequence"/>
</dbReference>
<dbReference type="PANTHER" id="PTHR10465">
    <property type="entry name" value="TRANSMEMBRANE GTPASE FZO1"/>
    <property type="match status" value="1"/>
</dbReference>
<dbReference type="InterPro" id="IPR045063">
    <property type="entry name" value="Dynamin_N"/>
</dbReference>
<organism evidence="7">
    <name type="scientific">Desulfofervidus auxilii</name>
    <dbReference type="NCBI Taxonomy" id="1621989"/>
    <lineage>
        <taxon>Bacteria</taxon>
        <taxon>Pseudomonadati</taxon>
        <taxon>Thermodesulfobacteriota</taxon>
        <taxon>Candidatus Desulfofervidia</taxon>
        <taxon>Candidatus Desulfofervidales</taxon>
        <taxon>Candidatus Desulfofervidaceae</taxon>
        <taxon>Candidatus Desulfofervidus</taxon>
    </lineage>
</organism>
<dbReference type="GO" id="GO:0003924">
    <property type="term" value="F:GTPase activity"/>
    <property type="evidence" value="ECO:0007669"/>
    <property type="project" value="InterPro"/>
</dbReference>
<comment type="caution">
    <text evidence="7">The sequence shown here is derived from an EMBL/GenBank/DDBJ whole genome shotgun (WGS) entry which is preliminary data.</text>
</comment>
<evidence type="ECO:0000256" key="2">
    <source>
        <dbReference type="ARBA" id="ARBA00022741"/>
    </source>
</evidence>
<keyword evidence="3" id="KW-0378">Hydrolase</keyword>
<keyword evidence="5" id="KW-0472">Membrane</keyword>
<evidence type="ECO:0000256" key="5">
    <source>
        <dbReference type="ARBA" id="ARBA00023136"/>
    </source>
</evidence>
<evidence type="ECO:0000256" key="3">
    <source>
        <dbReference type="ARBA" id="ARBA00022801"/>
    </source>
</evidence>
<dbReference type="NCBIfam" id="TIGR00231">
    <property type="entry name" value="small_GTP"/>
    <property type="match status" value="1"/>
</dbReference>
<sequence length="221" mass="25178">MDICIDLLLKFKDGLKSLNNKYLLEYVDYCIEKVKRDKLEVAFVGEVSTGKSTLINALLGKDLLPIGIGPTTLKLAYIKKDNIDTVTVHYKDDSIKVFKVKKDIIEKISKDENVEDFEISLKDFPFERIAFVDTIGVGDIENMEQITYTYLPLADAIVLVVDVAKLLTSQQKELLETAEAYKSKIFIVFNKMDMVLDEYTNLEALKEEISADTKQILTIYK</sequence>
<dbReference type="InterPro" id="IPR027094">
    <property type="entry name" value="Mitofusin_fam"/>
</dbReference>
<keyword evidence="4" id="KW-0342">GTP-binding</keyword>
<name>A0A7C0U1F0_DESA2</name>
<reference evidence="7" key="1">
    <citation type="journal article" date="2020" name="mSystems">
        <title>Genome- and Community-Level Interaction Insights into Carbon Utilization and Element Cycling Functions of Hydrothermarchaeota in Hydrothermal Sediment.</title>
        <authorList>
            <person name="Zhou Z."/>
            <person name="Liu Y."/>
            <person name="Xu W."/>
            <person name="Pan J."/>
            <person name="Luo Z.H."/>
            <person name="Li M."/>
        </authorList>
    </citation>
    <scope>NUCLEOTIDE SEQUENCE [LARGE SCALE GENOMIC DNA]</scope>
    <source>
        <strain evidence="7">HyVt-233</strain>
    </source>
</reference>
<evidence type="ECO:0000259" key="6">
    <source>
        <dbReference type="Pfam" id="PF00350"/>
    </source>
</evidence>
<evidence type="ECO:0000313" key="7">
    <source>
        <dbReference type="EMBL" id="HDD43303.1"/>
    </source>
</evidence>
<dbReference type="InterPro" id="IPR005225">
    <property type="entry name" value="Small_GTP-bd"/>
</dbReference>
<evidence type="ECO:0000256" key="1">
    <source>
        <dbReference type="ARBA" id="ARBA00004370"/>
    </source>
</evidence>
<evidence type="ECO:0000256" key="4">
    <source>
        <dbReference type="ARBA" id="ARBA00023134"/>
    </source>
</evidence>
<comment type="subcellular location">
    <subcellularLocation>
        <location evidence="1">Membrane</location>
    </subcellularLocation>
</comment>